<dbReference type="EMBL" id="LR796623">
    <property type="protein sequence ID" value="CAB4155036.1"/>
    <property type="molecule type" value="Genomic_DNA"/>
</dbReference>
<feature type="compositionally biased region" description="Low complexity" evidence="1">
    <location>
        <begin position="294"/>
        <end position="305"/>
    </location>
</feature>
<sequence>MSTANNNAVAYATRTTLPTGDFRLIFWHNASTGVVSSADFSQVFEIEYGGGNYVQLYSNSGDATPELRSWRNEAGADAQVLASGTYVSSWIRYYLARTGTTWTLYYALAADVAWTTILTWTNANAWSGLALVGSVTSLGSYTMPGASIRSLRIYTAAHSNADMMTDSLSSTPTLGSLWLACFDGSTASLDGSDSSGNSRPMTVGGGSFVTNASDPISSGITAGASTERTRYAFGSFTPAYGATAVTERARASAIAISTALGAAAATERPRSMPSASTPALGLSMPAERPRTSSRDSSTQATATAATERDRVVPKDFAAAISVLATAVTEQLRNAPSSFATALGAGGGTQATRERGGNSTTALGAGQATAPQRFVGAFSTGLGAGQATAPQRQAFGDFSTSGAAIAFAATEFLRARFADSSTAFAASAAVSQDRQWWRDFQGSLGALSASERTEWLRVSPTSFATSMAATGGTTAQRSNDSPQATAFAGSVSTARTSDAFRDFVAALITNVASERTEYLRFAPGSFTSALGAGAATNNVRGMGSASASDLGAAAASTPQRYAPKDFSGAATALVFGSTEFLRYAFGGSSTVSGATAATERQAVRDSAAASAAAATANTQRLREAYGPQLSTFAAFSPAQFAAVFTASSTTALALAATTEAQRLAFSNTGAAAVILASAVTERVRNSPSSFSTMLGSQQPSVRGGVGSGGVTSAFVGPVLSTERTREKAGDFETELGTLMVFERTEWLRVAFKNTTAVVSVSVTEEVILGGLGAGTAGSMPAGTQMPFATTTRRVTALTLNTILVPFEGVVSSKNPRLPNSPFNPKNWKLFPLDPGAQSRLAQAVEQTQDGFLVAFDGVLSQGLSYRLVSLAPEVEVSEALGYEAEFPAVIVRCDALPRDERDDDGSIRDIGNPFLPSDSVQFPPSVGSYELTATGDLANDSGTTSLRKRIYRRVTATIGDFFHLANYGAGVTPRVKKLIRADELERIRAQVTAQIRKEPDVQSVRVEVSASYGTTTVVNVAVTVRSVGSADALRMVVPVTLP</sequence>
<protein>
    <submittedName>
        <fullName evidence="2">Uncharacterized protein</fullName>
    </submittedName>
</protein>
<reference evidence="2" key="1">
    <citation type="submission" date="2020-04" db="EMBL/GenBank/DDBJ databases">
        <authorList>
            <person name="Chiriac C."/>
            <person name="Salcher M."/>
            <person name="Ghai R."/>
            <person name="Kavagutti S V."/>
        </authorList>
    </citation>
    <scope>NUCLEOTIDE SEQUENCE</scope>
</reference>
<evidence type="ECO:0000256" key="1">
    <source>
        <dbReference type="SAM" id="MobiDB-lite"/>
    </source>
</evidence>
<feature type="region of interest" description="Disordered" evidence="1">
    <location>
        <begin position="262"/>
        <end position="308"/>
    </location>
</feature>
<evidence type="ECO:0000313" key="2">
    <source>
        <dbReference type="EMBL" id="CAB4155036.1"/>
    </source>
</evidence>
<feature type="region of interest" description="Disordered" evidence="1">
    <location>
        <begin position="342"/>
        <end position="365"/>
    </location>
</feature>
<dbReference type="Gene3D" id="3.10.450.40">
    <property type="match status" value="1"/>
</dbReference>
<dbReference type="SUPFAM" id="SSF160719">
    <property type="entry name" value="gpW/gp25-like"/>
    <property type="match status" value="1"/>
</dbReference>
<proteinExistence type="predicted"/>
<gene>
    <name evidence="2" type="ORF">UFOVP650_67</name>
</gene>
<accession>A0A6J5NAE6</accession>
<organism evidence="2">
    <name type="scientific">uncultured Caudovirales phage</name>
    <dbReference type="NCBI Taxonomy" id="2100421"/>
    <lineage>
        <taxon>Viruses</taxon>
        <taxon>Duplodnaviria</taxon>
        <taxon>Heunggongvirae</taxon>
        <taxon>Uroviricota</taxon>
        <taxon>Caudoviricetes</taxon>
        <taxon>Peduoviridae</taxon>
        <taxon>Maltschvirus</taxon>
        <taxon>Maltschvirus maltsch</taxon>
    </lineage>
</organism>
<name>A0A6J5NAE6_9CAUD</name>